<dbReference type="GO" id="GO:0016705">
    <property type="term" value="F:oxidoreductase activity, acting on paired donors, with incorporation or reduction of molecular oxygen"/>
    <property type="evidence" value="ECO:0007669"/>
    <property type="project" value="InterPro"/>
</dbReference>
<evidence type="ECO:0000256" key="3">
    <source>
        <dbReference type="ARBA" id="ARBA00023002"/>
    </source>
</evidence>
<dbReference type="Pfam" id="PF00067">
    <property type="entry name" value="p450"/>
    <property type="match status" value="1"/>
</dbReference>
<dbReference type="InterPro" id="IPR002401">
    <property type="entry name" value="Cyt_P450_E_grp-I"/>
</dbReference>
<evidence type="ECO:0008006" key="8">
    <source>
        <dbReference type="Google" id="ProtNLM"/>
    </source>
</evidence>
<dbReference type="OrthoDB" id="1103324at2759"/>
<protein>
    <recommendedName>
        <fullName evidence="8">Cytochrome P450</fullName>
    </recommendedName>
</protein>
<dbReference type="GO" id="GO:0020037">
    <property type="term" value="F:heme binding"/>
    <property type="evidence" value="ECO:0007669"/>
    <property type="project" value="InterPro"/>
</dbReference>
<proteinExistence type="inferred from homology"/>
<evidence type="ECO:0000313" key="7">
    <source>
        <dbReference type="Proteomes" id="UP000015100"/>
    </source>
</evidence>
<evidence type="ECO:0000256" key="5">
    <source>
        <dbReference type="ARBA" id="ARBA00023033"/>
    </source>
</evidence>
<dbReference type="InterPro" id="IPR050364">
    <property type="entry name" value="Cytochrome_P450_fung"/>
</dbReference>
<evidence type="ECO:0000256" key="4">
    <source>
        <dbReference type="ARBA" id="ARBA00023004"/>
    </source>
</evidence>
<keyword evidence="3" id="KW-0560">Oxidoreductase</keyword>
<evidence type="ECO:0000256" key="1">
    <source>
        <dbReference type="ARBA" id="ARBA00010617"/>
    </source>
</evidence>
<organism evidence="6 7">
    <name type="scientific">Dactylellina haptotyla (strain CBS 200.50)</name>
    <name type="common">Nematode-trapping fungus</name>
    <name type="synonym">Monacrosporium haptotylum</name>
    <dbReference type="NCBI Taxonomy" id="1284197"/>
    <lineage>
        <taxon>Eukaryota</taxon>
        <taxon>Fungi</taxon>
        <taxon>Dikarya</taxon>
        <taxon>Ascomycota</taxon>
        <taxon>Pezizomycotina</taxon>
        <taxon>Orbiliomycetes</taxon>
        <taxon>Orbiliales</taxon>
        <taxon>Orbiliaceae</taxon>
        <taxon>Dactylellina</taxon>
    </lineage>
</organism>
<dbReference type="Proteomes" id="UP000015100">
    <property type="component" value="Unassembled WGS sequence"/>
</dbReference>
<keyword evidence="2" id="KW-0479">Metal-binding</keyword>
<reference evidence="6 7" key="1">
    <citation type="journal article" date="2013" name="PLoS Genet.">
        <title>Genomic mechanisms accounting for the adaptation to parasitism in nematode-trapping fungi.</title>
        <authorList>
            <person name="Meerupati T."/>
            <person name="Andersson K.M."/>
            <person name="Friman E."/>
            <person name="Kumar D."/>
            <person name="Tunlid A."/>
            <person name="Ahren D."/>
        </authorList>
    </citation>
    <scope>NUCLEOTIDE SEQUENCE [LARGE SCALE GENOMIC DNA]</scope>
    <source>
        <strain evidence="6 7">CBS 200.50</strain>
    </source>
</reference>
<dbReference type="HOGENOM" id="CLU_001570_2_0_1"/>
<sequence length="313" mass="36356">MEHYYLHTKRFSNSIITTLLFGIRTPTYNIQHAKDLYDIMERWSEVMEPGNTPPVDIYPIFKYIPESIFGNWVTRVSNVGKDMEKLYANILQKYRSKSARKKSIHESFFYTLFKEPKQEFTPHQLAFVGGVQMEGGSDTSASILTAFVQAMVQWPEVQQIAQAEINALIGEDRSPTWSDFSQLPYINAIMKECHRWRPVTPLGFPHALSEDEMLDDYVLPKGSAIILNVWGIQNDETDVFLGIAKLLWAFKFEEVVEDGQSIKMNVDPETGYTRGFLHCALPFRCKITVRGEKRKDTILREFEHAQQIFREYY</sequence>
<dbReference type="PRINTS" id="PR00463">
    <property type="entry name" value="EP450I"/>
</dbReference>
<dbReference type="InterPro" id="IPR001128">
    <property type="entry name" value="Cyt_P450"/>
</dbReference>
<dbReference type="STRING" id="1284197.S8BB61"/>
<evidence type="ECO:0000313" key="6">
    <source>
        <dbReference type="EMBL" id="EPS36358.1"/>
    </source>
</evidence>
<keyword evidence="7" id="KW-1185">Reference proteome</keyword>
<dbReference type="InterPro" id="IPR036396">
    <property type="entry name" value="Cyt_P450_sf"/>
</dbReference>
<comment type="caution">
    <text evidence="6">The sequence shown here is derived from an EMBL/GenBank/DDBJ whole genome shotgun (WGS) entry which is preliminary data.</text>
</comment>
<dbReference type="PANTHER" id="PTHR46300:SF2">
    <property type="entry name" value="CYTOCHROME P450 MONOOXYGENASE ALNH-RELATED"/>
    <property type="match status" value="1"/>
</dbReference>
<keyword evidence="5" id="KW-0503">Monooxygenase</keyword>
<keyword evidence="4" id="KW-0408">Iron</keyword>
<gene>
    <name evidence="6" type="ORF">H072_10139</name>
</gene>
<dbReference type="Gene3D" id="1.10.630.10">
    <property type="entry name" value="Cytochrome P450"/>
    <property type="match status" value="1"/>
</dbReference>
<dbReference type="EMBL" id="AQGS01000918">
    <property type="protein sequence ID" value="EPS36358.1"/>
    <property type="molecule type" value="Genomic_DNA"/>
</dbReference>
<dbReference type="PANTHER" id="PTHR46300">
    <property type="entry name" value="P450, PUTATIVE (EUROFUNG)-RELATED-RELATED"/>
    <property type="match status" value="1"/>
</dbReference>
<dbReference type="GO" id="GO:0005506">
    <property type="term" value="F:iron ion binding"/>
    <property type="evidence" value="ECO:0007669"/>
    <property type="project" value="InterPro"/>
</dbReference>
<evidence type="ECO:0000256" key="2">
    <source>
        <dbReference type="ARBA" id="ARBA00022723"/>
    </source>
</evidence>
<name>S8BB61_DACHA</name>
<comment type="similarity">
    <text evidence="1">Belongs to the cytochrome P450 family.</text>
</comment>
<dbReference type="OMA" id="YSKIERY"/>
<dbReference type="eggNOG" id="KOG0156">
    <property type="taxonomic scope" value="Eukaryota"/>
</dbReference>
<dbReference type="GO" id="GO:0004497">
    <property type="term" value="F:monooxygenase activity"/>
    <property type="evidence" value="ECO:0007669"/>
    <property type="project" value="UniProtKB-KW"/>
</dbReference>
<dbReference type="AlphaFoldDB" id="S8BB61"/>
<accession>S8BB61</accession>
<reference evidence="7" key="2">
    <citation type="submission" date="2013-04" db="EMBL/GenBank/DDBJ databases">
        <title>Genomic mechanisms accounting for the adaptation to parasitism in nematode-trapping fungi.</title>
        <authorList>
            <person name="Ahren D.G."/>
        </authorList>
    </citation>
    <scope>NUCLEOTIDE SEQUENCE [LARGE SCALE GENOMIC DNA]</scope>
    <source>
        <strain evidence="7">CBS 200.50</strain>
    </source>
</reference>
<dbReference type="SUPFAM" id="SSF48264">
    <property type="entry name" value="Cytochrome P450"/>
    <property type="match status" value="1"/>
</dbReference>